<dbReference type="EMBL" id="JAAAID010003884">
    <property type="protein sequence ID" value="KAF9995338.1"/>
    <property type="molecule type" value="Genomic_DNA"/>
</dbReference>
<organism evidence="1 2">
    <name type="scientific">Entomortierella chlamydospora</name>
    <dbReference type="NCBI Taxonomy" id="101097"/>
    <lineage>
        <taxon>Eukaryota</taxon>
        <taxon>Fungi</taxon>
        <taxon>Fungi incertae sedis</taxon>
        <taxon>Mucoromycota</taxon>
        <taxon>Mortierellomycotina</taxon>
        <taxon>Mortierellomycetes</taxon>
        <taxon>Mortierellales</taxon>
        <taxon>Mortierellaceae</taxon>
        <taxon>Entomortierella</taxon>
    </lineage>
</organism>
<comment type="caution">
    <text evidence="1">The sequence shown here is derived from an EMBL/GenBank/DDBJ whole genome shotgun (WGS) entry which is preliminary data.</text>
</comment>
<sequence>YDINDLVERLQQHISVLETKLVQNSDSDVVPKRDASTLLSYEELVDCIHR</sequence>
<protein>
    <submittedName>
        <fullName evidence="1">Uncharacterized protein</fullName>
    </submittedName>
</protein>
<accession>A0A9P6MEJ0</accession>
<evidence type="ECO:0000313" key="1">
    <source>
        <dbReference type="EMBL" id="KAF9995338.1"/>
    </source>
</evidence>
<feature type="non-terminal residue" evidence="1">
    <location>
        <position position="1"/>
    </location>
</feature>
<name>A0A9P6MEJ0_9FUNG</name>
<evidence type="ECO:0000313" key="2">
    <source>
        <dbReference type="Proteomes" id="UP000703661"/>
    </source>
</evidence>
<gene>
    <name evidence="1" type="ORF">BGZ80_007541</name>
</gene>
<dbReference type="AlphaFoldDB" id="A0A9P6MEJ0"/>
<keyword evidence="2" id="KW-1185">Reference proteome</keyword>
<dbReference type="Proteomes" id="UP000703661">
    <property type="component" value="Unassembled WGS sequence"/>
</dbReference>
<reference evidence="1" key="1">
    <citation type="journal article" date="2020" name="Fungal Divers.">
        <title>Resolving the Mortierellaceae phylogeny through synthesis of multi-gene phylogenetics and phylogenomics.</title>
        <authorList>
            <person name="Vandepol N."/>
            <person name="Liber J."/>
            <person name="Desiro A."/>
            <person name="Na H."/>
            <person name="Kennedy M."/>
            <person name="Barry K."/>
            <person name="Grigoriev I.V."/>
            <person name="Miller A.N."/>
            <person name="O'Donnell K."/>
            <person name="Stajich J.E."/>
            <person name="Bonito G."/>
        </authorList>
    </citation>
    <scope>NUCLEOTIDE SEQUENCE</scope>
    <source>
        <strain evidence="1">NRRL 2769</strain>
    </source>
</reference>
<proteinExistence type="predicted"/>